<proteinExistence type="predicted"/>
<comment type="caution">
    <text evidence="3">The sequence shown here is derived from an EMBL/GenBank/DDBJ whole genome shotgun (WGS) entry which is preliminary data.</text>
</comment>
<dbReference type="AlphaFoldDB" id="A0ABD1JX61"/>
<reference evidence="3 4" key="1">
    <citation type="submission" date="2024-09" db="EMBL/GenBank/DDBJ databases">
        <title>A chromosome-level genome assembly of Gray's grenadier anchovy, Coilia grayii.</title>
        <authorList>
            <person name="Fu Z."/>
        </authorList>
    </citation>
    <scope>NUCLEOTIDE SEQUENCE [LARGE SCALE GENOMIC DNA]</scope>
    <source>
        <strain evidence="3">G4</strain>
        <tissue evidence="3">Muscle</tissue>
    </source>
</reference>
<evidence type="ECO:0000256" key="1">
    <source>
        <dbReference type="SAM" id="MobiDB-lite"/>
    </source>
</evidence>
<sequence length="175" mass="19315">MLFAAVCTALLLSLCWNILCCFGKQCTAKGKSFLPRFRRSISLRLSEMEDNPIYGNVTYTPVRTELTRNPTLSNNQQKTRSTVKAPSSDRDCYANLKLKVPKPASGRSSPATSLNSGVPQIQYSDVTAISRPPDIEDPADILETTSLLSDLYASVDNKQTKTKTLDNTEDYANNV</sequence>
<evidence type="ECO:0000313" key="3">
    <source>
        <dbReference type="EMBL" id="KAL2091467.1"/>
    </source>
</evidence>
<feature type="region of interest" description="Disordered" evidence="1">
    <location>
        <begin position="69"/>
        <end position="88"/>
    </location>
</feature>
<evidence type="ECO:0000256" key="2">
    <source>
        <dbReference type="SAM" id="SignalP"/>
    </source>
</evidence>
<dbReference type="Proteomes" id="UP001591681">
    <property type="component" value="Unassembled WGS sequence"/>
</dbReference>
<keyword evidence="4" id="KW-1185">Reference proteome</keyword>
<feature type="chain" id="PRO_5044791790" evidence="2">
    <location>
        <begin position="24"/>
        <end position="175"/>
    </location>
</feature>
<keyword evidence="2" id="KW-0732">Signal</keyword>
<gene>
    <name evidence="3" type="ORF">ACEWY4_013730</name>
</gene>
<protein>
    <submittedName>
        <fullName evidence="3">Uncharacterized protein</fullName>
    </submittedName>
</protein>
<dbReference type="EMBL" id="JBHFQA010000011">
    <property type="protein sequence ID" value="KAL2091467.1"/>
    <property type="molecule type" value="Genomic_DNA"/>
</dbReference>
<organism evidence="3 4">
    <name type="scientific">Coilia grayii</name>
    <name type="common">Gray's grenadier anchovy</name>
    <dbReference type="NCBI Taxonomy" id="363190"/>
    <lineage>
        <taxon>Eukaryota</taxon>
        <taxon>Metazoa</taxon>
        <taxon>Chordata</taxon>
        <taxon>Craniata</taxon>
        <taxon>Vertebrata</taxon>
        <taxon>Euteleostomi</taxon>
        <taxon>Actinopterygii</taxon>
        <taxon>Neopterygii</taxon>
        <taxon>Teleostei</taxon>
        <taxon>Clupei</taxon>
        <taxon>Clupeiformes</taxon>
        <taxon>Clupeoidei</taxon>
        <taxon>Engraulidae</taxon>
        <taxon>Coilinae</taxon>
        <taxon>Coilia</taxon>
    </lineage>
</organism>
<evidence type="ECO:0000313" key="4">
    <source>
        <dbReference type="Proteomes" id="UP001591681"/>
    </source>
</evidence>
<feature type="compositionally biased region" description="Polar residues" evidence="1">
    <location>
        <begin position="69"/>
        <end position="85"/>
    </location>
</feature>
<name>A0ABD1JX61_9TELE</name>
<feature type="signal peptide" evidence="2">
    <location>
        <begin position="1"/>
        <end position="23"/>
    </location>
</feature>
<accession>A0ABD1JX61</accession>